<dbReference type="CDD" id="cd04301">
    <property type="entry name" value="NAT_SF"/>
    <property type="match status" value="2"/>
</dbReference>
<dbReference type="RefSeq" id="WP_207600098.1">
    <property type="nucleotide sequence ID" value="NZ_JAFNJU010000008.1"/>
</dbReference>
<dbReference type="SUPFAM" id="SSF55729">
    <property type="entry name" value="Acyl-CoA N-acyltransferases (Nat)"/>
    <property type="match status" value="2"/>
</dbReference>
<dbReference type="PROSITE" id="PS51186">
    <property type="entry name" value="GNAT"/>
    <property type="match status" value="2"/>
</dbReference>
<feature type="domain" description="N-acetyltransferase" evidence="3">
    <location>
        <begin position="39"/>
        <end position="178"/>
    </location>
</feature>
<comment type="caution">
    <text evidence="4">The sequence shown here is derived from an EMBL/GenBank/DDBJ whole genome shotgun (WGS) entry which is preliminary data.</text>
</comment>
<evidence type="ECO:0000313" key="5">
    <source>
        <dbReference type="Proteomes" id="UP000664218"/>
    </source>
</evidence>
<dbReference type="InterPro" id="IPR000182">
    <property type="entry name" value="GNAT_dom"/>
</dbReference>
<accession>A0A939H786</accession>
<dbReference type="PANTHER" id="PTHR43420">
    <property type="entry name" value="ACETYLTRANSFERASE"/>
    <property type="match status" value="1"/>
</dbReference>
<keyword evidence="1" id="KW-0808">Transferase</keyword>
<dbReference type="GO" id="GO:0016747">
    <property type="term" value="F:acyltransferase activity, transferring groups other than amino-acyl groups"/>
    <property type="evidence" value="ECO:0007669"/>
    <property type="project" value="InterPro"/>
</dbReference>
<evidence type="ECO:0000256" key="1">
    <source>
        <dbReference type="ARBA" id="ARBA00022679"/>
    </source>
</evidence>
<name>A0A939H786_9CLOT</name>
<evidence type="ECO:0000256" key="2">
    <source>
        <dbReference type="ARBA" id="ARBA00023315"/>
    </source>
</evidence>
<keyword evidence="5" id="KW-1185">Reference proteome</keyword>
<protein>
    <submittedName>
        <fullName evidence="4">GNAT family N-acetyltransferase</fullName>
    </submittedName>
</protein>
<dbReference type="Pfam" id="PF13508">
    <property type="entry name" value="Acetyltransf_7"/>
    <property type="match status" value="1"/>
</dbReference>
<evidence type="ECO:0000313" key="4">
    <source>
        <dbReference type="EMBL" id="MBO1265577.1"/>
    </source>
</evidence>
<dbReference type="Proteomes" id="UP000664218">
    <property type="component" value="Unassembled WGS sequence"/>
</dbReference>
<evidence type="ECO:0000259" key="3">
    <source>
        <dbReference type="PROSITE" id="PS51186"/>
    </source>
</evidence>
<gene>
    <name evidence="4" type="ORF">J3A84_11080</name>
</gene>
<dbReference type="EMBL" id="JAFNJU010000008">
    <property type="protein sequence ID" value="MBO1265577.1"/>
    <property type="molecule type" value="Genomic_DNA"/>
</dbReference>
<dbReference type="InterPro" id="IPR050680">
    <property type="entry name" value="YpeA/RimI_acetyltransf"/>
</dbReference>
<organism evidence="4 5">
    <name type="scientific">Proteiniclasticum aestuarii</name>
    <dbReference type="NCBI Taxonomy" id="2817862"/>
    <lineage>
        <taxon>Bacteria</taxon>
        <taxon>Bacillati</taxon>
        <taxon>Bacillota</taxon>
        <taxon>Clostridia</taxon>
        <taxon>Eubacteriales</taxon>
        <taxon>Clostridiaceae</taxon>
        <taxon>Proteiniclasticum</taxon>
    </lineage>
</organism>
<proteinExistence type="predicted"/>
<feature type="domain" description="N-acetyltransferase" evidence="3">
    <location>
        <begin position="194"/>
        <end position="348"/>
    </location>
</feature>
<keyword evidence="2" id="KW-0012">Acyltransferase</keyword>
<dbReference type="InterPro" id="IPR016181">
    <property type="entry name" value="Acyl_CoA_acyltransferase"/>
</dbReference>
<dbReference type="AlphaFoldDB" id="A0A939H786"/>
<reference evidence="4" key="1">
    <citation type="submission" date="2021-03" db="EMBL/GenBank/DDBJ databases">
        <title>Proteiniclasticum marinus sp. nov., isolated from tidal flat sediment.</title>
        <authorList>
            <person name="Namirimu T."/>
            <person name="Yang J.-A."/>
            <person name="Yang S.-H."/>
            <person name="Kim Y.-J."/>
            <person name="Kwon K.K."/>
        </authorList>
    </citation>
    <scope>NUCLEOTIDE SEQUENCE</scope>
    <source>
        <strain evidence="4">SCR006</strain>
    </source>
</reference>
<sequence>MDYEIIHLPKEIWKDTTLPIGYTTEEYYDVTLEKSTSGYSIQLSRKKLSAPLTHTPEEYDFPDRLYADYREHAYAWGIVVEDELIAALETDPELWSNRLRITEIWVSEDYRRKGIGHGLMEIAKEQARKERRRCIILETQSCNVDALDFYHQEGFTLIGLDTWAYSNDDMQKKEVRLEMGWFPRKREKVTLEEIEIRAEQMKDHHAVEALTQRAFWNKHQPGCDEHYLVHKLRTHEDYLPELSRIAVKDGEILGAIFYSRAQVTDGDTIHDVLTFGPLCVEPSWQGCGIGELLFKETMELAKEMCYKGIIIFGEPDYYPRLGFKTCDHFGITTADGKNFDAFMGIELSENSFSETKGKYSYSEVFEDLPKEEVEKYNENFPPLKKQRFPDQWD</sequence>
<dbReference type="Gene3D" id="3.40.630.30">
    <property type="match status" value="2"/>
</dbReference>
<dbReference type="Pfam" id="PF00583">
    <property type="entry name" value="Acetyltransf_1"/>
    <property type="match status" value="1"/>
</dbReference>